<keyword evidence="7 9" id="KW-1133">Transmembrane helix</keyword>
<keyword evidence="2" id="KW-0813">Transport</keyword>
<keyword evidence="13" id="KW-1185">Reference proteome</keyword>
<dbReference type="InterPro" id="IPR027417">
    <property type="entry name" value="P-loop_NTPase"/>
</dbReference>
<dbReference type="PANTHER" id="PTHR43394:SF1">
    <property type="entry name" value="ATP-BINDING CASSETTE SUB-FAMILY B MEMBER 10, MITOCHONDRIAL"/>
    <property type="match status" value="1"/>
</dbReference>
<keyword evidence="8 9" id="KW-0472">Membrane</keyword>
<keyword evidence="3" id="KW-1003">Cell membrane</keyword>
<dbReference type="PROSITE" id="PS50893">
    <property type="entry name" value="ABC_TRANSPORTER_2"/>
    <property type="match status" value="1"/>
</dbReference>
<sequence length="577" mass="65436">MKPLIKYFKKFIWLFVIAILFLGIETISDLMQPLLLSKLVDEAISTMDMNLVRYYGLLMLLATAIGLIGALMRNWISTYVSYLFAKELRETLFEKLLSLSITQVEEIDRGSLVTRLTSDINFVQQFVNGTMRILMKAPLLAIGSFFMVLKLDSRFLKVYLVMVPIIFCITFIQIRLGFPLYSKIQKSVDQINQKTMEFLGGITAVRAFDRFDYEQETFIELSDDLRDVNTKTLRIMAIFSPIIMLIINMSIVYVIYLGKDWVFSGEIGAGQIIAFTNYMTQFFFAMSMISRVFNIFVRAKSSAERINEIFDMKADVQLGEILEKNIALKSSLRFEKVSFQYGNGRPTLSNLNFNITEGESIGILGATGAGKTTLIQLMNRILLPTKGEIYIGDTPIKDIQKKSLSDLMGYVPQKTVLFTGSILENLEWGKRGLSIDNYKNALNEASALDFVEAMPHKLNTKLGKNGVNVSGGQKQRLSIARALVHEPKILLLDHSTSAVDVITERYIKDQLKKRKNMTLLLIAQKASSVRDLDRIMILENGQITAFDTHQQLLSSSEIYKDLYEAEMGKEKPYASTI</sequence>
<dbReference type="SUPFAM" id="SSF52540">
    <property type="entry name" value="P-loop containing nucleoside triphosphate hydrolases"/>
    <property type="match status" value="1"/>
</dbReference>
<dbReference type="Pfam" id="PF00005">
    <property type="entry name" value="ABC_tran"/>
    <property type="match status" value="1"/>
</dbReference>
<dbReference type="PANTHER" id="PTHR43394">
    <property type="entry name" value="ATP-DEPENDENT PERMEASE MDL1, MITOCHONDRIAL"/>
    <property type="match status" value="1"/>
</dbReference>
<evidence type="ECO:0000256" key="2">
    <source>
        <dbReference type="ARBA" id="ARBA00022448"/>
    </source>
</evidence>
<keyword evidence="4 9" id="KW-0812">Transmembrane</keyword>
<dbReference type="InterPro" id="IPR039421">
    <property type="entry name" value="Type_1_exporter"/>
</dbReference>
<dbReference type="FunFam" id="3.40.50.300:FF:000221">
    <property type="entry name" value="Multidrug ABC transporter ATP-binding protein"/>
    <property type="match status" value="1"/>
</dbReference>
<dbReference type="Gene3D" id="1.20.1560.10">
    <property type="entry name" value="ABC transporter type 1, transmembrane domain"/>
    <property type="match status" value="1"/>
</dbReference>
<dbReference type="STRING" id="1121316.SAMN02745207_02996"/>
<comment type="subcellular location">
    <subcellularLocation>
        <location evidence="1">Cell membrane</location>
        <topology evidence="1">Multi-pass membrane protein</topology>
    </subcellularLocation>
</comment>
<dbReference type="PROSITE" id="PS50929">
    <property type="entry name" value="ABC_TM1F"/>
    <property type="match status" value="1"/>
</dbReference>
<gene>
    <name evidence="12" type="ORF">SAMN02745207_02996</name>
</gene>
<evidence type="ECO:0000256" key="9">
    <source>
        <dbReference type="SAM" id="Phobius"/>
    </source>
</evidence>
<evidence type="ECO:0000256" key="7">
    <source>
        <dbReference type="ARBA" id="ARBA00022989"/>
    </source>
</evidence>
<dbReference type="GO" id="GO:0005524">
    <property type="term" value="F:ATP binding"/>
    <property type="evidence" value="ECO:0007669"/>
    <property type="project" value="UniProtKB-KW"/>
</dbReference>
<dbReference type="EMBL" id="FQXM01000018">
    <property type="protein sequence ID" value="SHH88514.1"/>
    <property type="molecule type" value="Genomic_DNA"/>
</dbReference>
<evidence type="ECO:0000259" key="11">
    <source>
        <dbReference type="PROSITE" id="PS50929"/>
    </source>
</evidence>
<organism evidence="12 13">
    <name type="scientific">Clostridium grantii DSM 8605</name>
    <dbReference type="NCBI Taxonomy" id="1121316"/>
    <lineage>
        <taxon>Bacteria</taxon>
        <taxon>Bacillati</taxon>
        <taxon>Bacillota</taxon>
        <taxon>Clostridia</taxon>
        <taxon>Eubacteriales</taxon>
        <taxon>Clostridiaceae</taxon>
        <taxon>Clostridium</taxon>
    </lineage>
</organism>
<dbReference type="SMART" id="SM00382">
    <property type="entry name" value="AAA"/>
    <property type="match status" value="1"/>
</dbReference>
<dbReference type="SUPFAM" id="SSF90123">
    <property type="entry name" value="ABC transporter transmembrane region"/>
    <property type="match status" value="1"/>
</dbReference>
<dbReference type="Pfam" id="PF00664">
    <property type="entry name" value="ABC_membrane"/>
    <property type="match status" value="1"/>
</dbReference>
<dbReference type="InterPro" id="IPR003593">
    <property type="entry name" value="AAA+_ATPase"/>
</dbReference>
<evidence type="ECO:0000256" key="1">
    <source>
        <dbReference type="ARBA" id="ARBA00004651"/>
    </source>
</evidence>
<dbReference type="RefSeq" id="WP_073339245.1">
    <property type="nucleotide sequence ID" value="NZ_FQXM01000018.1"/>
</dbReference>
<dbReference type="GO" id="GO:0005886">
    <property type="term" value="C:plasma membrane"/>
    <property type="evidence" value="ECO:0007669"/>
    <property type="project" value="UniProtKB-SubCell"/>
</dbReference>
<dbReference type="InterPro" id="IPR003439">
    <property type="entry name" value="ABC_transporter-like_ATP-bd"/>
</dbReference>
<evidence type="ECO:0000256" key="8">
    <source>
        <dbReference type="ARBA" id="ARBA00023136"/>
    </source>
</evidence>
<dbReference type="InterPro" id="IPR011527">
    <property type="entry name" value="ABC1_TM_dom"/>
</dbReference>
<keyword evidence="5" id="KW-0547">Nucleotide-binding</keyword>
<dbReference type="PROSITE" id="PS00211">
    <property type="entry name" value="ABC_TRANSPORTER_1"/>
    <property type="match status" value="1"/>
</dbReference>
<feature type="transmembrane region" description="Helical" evidence="9">
    <location>
        <begin position="133"/>
        <end position="151"/>
    </location>
</feature>
<feature type="transmembrane region" description="Helical" evidence="9">
    <location>
        <begin position="278"/>
        <end position="297"/>
    </location>
</feature>
<dbReference type="Proteomes" id="UP000184447">
    <property type="component" value="Unassembled WGS sequence"/>
</dbReference>
<feature type="transmembrane region" description="Helical" evidence="9">
    <location>
        <begin position="235"/>
        <end position="258"/>
    </location>
</feature>
<feature type="transmembrane region" description="Helical" evidence="9">
    <location>
        <begin position="157"/>
        <end position="178"/>
    </location>
</feature>
<dbReference type="GO" id="GO:0015421">
    <property type="term" value="F:ABC-type oligopeptide transporter activity"/>
    <property type="evidence" value="ECO:0007669"/>
    <property type="project" value="TreeGrafter"/>
</dbReference>
<accession>A0A1M5WN19</accession>
<dbReference type="InterPro" id="IPR036640">
    <property type="entry name" value="ABC1_TM_sf"/>
</dbReference>
<evidence type="ECO:0000256" key="6">
    <source>
        <dbReference type="ARBA" id="ARBA00022840"/>
    </source>
</evidence>
<feature type="domain" description="ABC transporter" evidence="10">
    <location>
        <begin position="332"/>
        <end position="565"/>
    </location>
</feature>
<dbReference type="AlphaFoldDB" id="A0A1M5WN19"/>
<dbReference type="Gene3D" id="3.40.50.300">
    <property type="entry name" value="P-loop containing nucleotide triphosphate hydrolases"/>
    <property type="match status" value="1"/>
</dbReference>
<evidence type="ECO:0000256" key="5">
    <source>
        <dbReference type="ARBA" id="ARBA00022741"/>
    </source>
</evidence>
<name>A0A1M5WN19_9CLOT</name>
<protein>
    <submittedName>
        <fullName evidence="12">ATP-binding cassette, subfamily B</fullName>
    </submittedName>
</protein>
<keyword evidence="6 12" id="KW-0067">ATP-binding</keyword>
<feature type="domain" description="ABC transmembrane type-1" evidence="11">
    <location>
        <begin position="16"/>
        <end position="298"/>
    </location>
</feature>
<dbReference type="OrthoDB" id="9762778at2"/>
<evidence type="ECO:0000256" key="4">
    <source>
        <dbReference type="ARBA" id="ARBA00022692"/>
    </source>
</evidence>
<evidence type="ECO:0000313" key="13">
    <source>
        <dbReference type="Proteomes" id="UP000184447"/>
    </source>
</evidence>
<proteinExistence type="predicted"/>
<evidence type="ECO:0000256" key="3">
    <source>
        <dbReference type="ARBA" id="ARBA00022475"/>
    </source>
</evidence>
<evidence type="ECO:0000259" key="10">
    <source>
        <dbReference type="PROSITE" id="PS50893"/>
    </source>
</evidence>
<reference evidence="12 13" key="1">
    <citation type="submission" date="2016-11" db="EMBL/GenBank/DDBJ databases">
        <authorList>
            <person name="Jaros S."/>
            <person name="Januszkiewicz K."/>
            <person name="Wedrychowicz H."/>
        </authorList>
    </citation>
    <scope>NUCLEOTIDE SEQUENCE [LARGE SCALE GENOMIC DNA]</scope>
    <source>
        <strain evidence="12 13">DSM 8605</strain>
    </source>
</reference>
<dbReference type="InterPro" id="IPR017871">
    <property type="entry name" value="ABC_transporter-like_CS"/>
</dbReference>
<feature type="transmembrane region" description="Helical" evidence="9">
    <location>
        <begin position="12"/>
        <end position="31"/>
    </location>
</feature>
<dbReference type="GO" id="GO:0016887">
    <property type="term" value="F:ATP hydrolysis activity"/>
    <property type="evidence" value="ECO:0007669"/>
    <property type="project" value="InterPro"/>
</dbReference>
<evidence type="ECO:0000313" key="12">
    <source>
        <dbReference type="EMBL" id="SHH88514.1"/>
    </source>
</evidence>
<feature type="transmembrane region" description="Helical" evidence="9">
    <location>
        <begin position="51"/>
        <end position="72"/>
    </location>
</feature>
<dbReference type="CDD" id="cd18548">
    <property type="entry name" value="ABC_6TM_Tm287_like"/>
    <property type="match status" value="1"/>
</dbReference>